<sequence length="414" mass="44706">MTVWNPVWAVSINGVSYADTVLANLKITTGRTNIYEQAQAGYCNLQLLIFDQANVAININDSVTVSLQDSTAAFVPLFGGTVTDLGIAVATAGEVGLVQTVNITALGALSRLPKALTDGTLTSAHDGTQIYHILQDLLLNNWSEVPAAYQWNTYNPTTTWANAENVGLGEIDRPGNYDLAARTADRIDIYSLVSALATSGLGYIYESATGAISYADSTHRSIYLATNGYTDVSANNALASGIQIQARAGDVRNDVTIKYGTNSANEVSDEDTTSIGIYGRLAQIITTTLKNSGDATAQAAFYLLLRAYPQFMFNFITFELTNPEIDDADRDSLINIFMGLPLRISDLPLNMLSQFQGFVEGWTISAAYNQVSITPILSPLAYSLQAMKWEQVSVLEQWQTISGSLDWANALVVA</sequence>
<organism evidence="1">
    <name type="scientific">uncultured Caudovirales phage</name>
    <dbReference type="NCBI Taxonomy" id="2100421"/>
    <lineage>
        <taxon>Viruses</taxon>
        <taxon>Duplodnaviria</taxon>
        <taxon>Heunggongvirae</taxon>
        <taxon>Uroviricota</taxon>
        <taxon>Caudoviricetes</taxon>
        <taxon>Peduoviridae</taxon>
        <taxon>Maltschvirus</taxon>
        <taxon>Maltschvirus maltsch</taxon>
    </lineage>
</organism>
<protein>
    <submittedName>
        <fullName evidence="1">Uncharacterized protein</fullName>
    </submittedName>
</protein>
<reference evidence="1" key="1">
    <citation type="submission" date="2020-04" db="EMBL/GenBank/DDBJ databases">
        <authorList>
            <person name="Chiriac C."/>
            <person name="Salcher M."/>
            <person name="Ghai R."/>
            <person name="Kavagutti S V."/>
        </authorList>
    </citation>
    <scope>NUCLEOTIDE SEQUENCE</scope>
</reference>
<evidence type="ECO:0000313" key="1">
    <source>
        <dbReference type="EMBL" id="CAB4163073.1"/>
    </source>
</evidence>
<dbReference type="EMBL" id="LR796741">
    <property type="protein sequence ID" value="CAB4163073.1"/>
    <property type="molecule type" value="Genomic_DNA"/>
</dbReference>
<gene>
    <name evidence="1" type="ORF">UFOVP799_7</name>
</gene>
<name>A0A6J5NVM8_9CAUD</name>
<proteinExistence type="predicted"/>
<accession>A0A6J5NVM8</accession>